<feature type="chain" id="PRO_5038524802" description="Pyrrolo-quinoline quinone repeat domain-containing protein" evidence="1">
    <location>
        <begin position="23"/>
        <end position="414"/>
    </location>
</feature>
<evidence type="ECO:0000313" key="3">
    <source>
        <dbReference type="EMBL" id="RSM90709.1"/>
    </source>
</evidence>
<gene>
    <name evidence="3" type="ORF">DMH04_04425</name>
</gene>
<feature type="signal peptide" evidence="1">
    <location>
        <begin position="1"/>
        <end position="22"/>
    </location>
</feature>
<dbReference type="InterPro" id="IPR018391">
    <property type="entry name" value="PQQ_b-propeller_rpt"/>
</dbReference>
<sequence length="414" mass="42337">MTTRKLRAGALALVTAALLAGAASLGGADPAPASPATAPHLAPVWTSHFGSGKYQASPVVAGNFVYVGDENGYLTKFPLRTGTASTATPPTFVATWSTNECFNSIFSKPAIGNSTVYVATIAGYVCAFEDTMSPDPDLKWRQLMPSGGWANGPVLVGDTIYVSGHNGDILALNAETGTPRWRTNVGGTNAQNPLLGSPIVLGGKVYVGTSDGRVMAVTPPTGGAPATVTELEKFTGGRISDTLATDGVHLYAAVNYVTSPSVGRVHAVSLTTSGVVRWDRDTGLDPTYSGRMQAPAVADGIVYVPTKVNVVYYDSETGARTALADAGDNQPTTPTVVNGVAYVGGLQASGGASGALQAFDAKTGVTLYYSHTPTVAYTSPAVAPNGMVLLGGGNSGQGAGVVWAYAPHSPTHNR</sequence>
<dbReference type="AlphaFoldDB" id="A0A428ZRL2"/>
<dbReference type="Gene3D" id="2.40.10.480">
    <property type="match status" value="1"/>
</dbReference>
<proteinExistence type="predicted"/>
<feature type="domain" description="Pyrrolo-quinoline quinone repeat" evidence="2">
    <location>
        <begin position="140"/>
        <end position="222"/>
    </location>
</feature>
<evidence type="ECO:0000259" key="2">
    <source>
        <dbReference type="Pfam" id="PF13360"/>
    </source>
</evidence>
<dbReference type="PANTHER" id="PTHR34512:SF30">
    <property type="entry name" value="OUTER MEMBRANE PROTEIN ASSEMBLY FACTOR BAMB"/>
    <property type="match status" value="1"/>
</dbReference>
<dbReference type="SUPFAM" id="SSF50998">
    <property type="entry name" value="Quinoprotein alcohol dehydrogenase-like"/>
    <property type="match status" value="2"/>
</dbReference>
<dbReference type="PANTHER" id="PTHR34512">
    <property type="entry name" value="CELL SURFACE PROTEIN"/>
    <property type="match status" value="1"/>
</dbReference>
<dbReference type="InterPro" id="IPR015943">
    <property type="entry name" value="WD40/YVTN_repeat-like_dom_sf"/>
</dbReference>
<feature type="domain" description="Pyrrolo-quinoline quinone repeat" evidence="2">
    <location>
        <begin position="263"/>
        <end position="397"/>
    </location>
</feature>
<dbReference type="RefSeq" id="WP_037270841.1">
    <property type="nucleotide sequence ID" value="NZ_QHKI01000002.1"/>
</dbReference>
<accession>A0A428ZRL2</accession>
<dbReference type="InterPro" id="IPR002372">
    <property type="entry name" value="PQQ_rpt_dom"/>
</dbReference>
<dbReference type="Pfam" id="PF13360">
    <property type="entry name" value="PQQ_2"/>
    <property type="match status" value="2"/>
</dbReference>
<comment type="caution">
    <text evidence="3">The sequence shown here is derived from an EMBL/GenBank/DDBJ whole genome shotgun (WGS) entry which is preliminary data.</text>
</comment>
<dbReference type="Proteomes" id="UP000287547">
    <property type="component" value="Unassembled WGS sequence"/>
</dbReference>
<dbReference type="InterPro" id="IPR011047">
    <property type="entry name" value="Quinoprotein_ADH-like_sf"/>
</dbReference>
<dbReference type="SMART" id="SM00564">
    <property type="entry name" value="PQQ"/>
    <property type="match status" value="7"/>
</dbReference>
<reference evidence="3 4" key="1">
    <citation type="submission" date="2018-05" db="EMBL/GenBank/DDBJ databases">
        <title>Evolution of GPA BGCs.</title>
        <authorList>
            <person name="Waglechner N."/>
            <person name="Wright G.D."/>
        </authorList>
    </citation>
    <scope>NUCLEOTIDE SEQUENCE [LARGE SCALE GENOMIC DNA]</scope>
    <source>
        <strain evidence="3 4">A82846</strain>
    </source>
</reference>
<keyword evidence="1" id="KW-0732">Signal</keyword>
<evidence type="ECO:0000256" key="1">
    <source>
        <dbReference type="SAM" id="SignalP"/>
    </source>
</evidence>
<dbReference type="EMBL" id="QHKI01000002">
    <property type="protein sequence ID" value="RSM90709.1"/>
    <property type="molecule type" value="Genomic_DNA"/>
</dbReference>
<dbReference type="Gene3D" id="2.130.10.10">
    <property type="entry name" value="YVTN repeat-like/Quinoprotein amine dehydrogenase"/>
    <property type="match status" value="1"/>
</dbReference>
<dbReference type="Gene3D" id="2.40.128.630">
    <property type="match status" value="1"/>
</dbReference>
<name>A0A428ZRL2_KIBAR</name>
<organism evidence="3 4">
    <name type="scientific">Kibdelosporangium aridum</name>
    <dbReference type="NCBI Taxonomy" id="2030"/>
    <lineage>
        <taxon>Bacteria</taxon>
        <taxon>Bacillati</taxon>
        <taxon>Actinomycetota</taxon>
        <taxon>Actinomycetes</taxon>
        <taxon>Pseudonocardiales</taxon>
        <taxon>Pseudonocardiaceae</taxon>
        <taxon>Kibdelosporangium</taxon>
    </lineage>
</organism>
<protein>
    <recommendedName>
        <fullName evidence="2">Pyrrolo-quinoline quinone repeat domain-containing protein</fullName>
    </recommendedName>
</protein>
<evidence type="ECO:0000313" key="4">
    <source>
        <dbReference type="Proteomes" id="UP000287547"/>
    </source>
</evidence>
<dbReference type="OrthoDB" id="256225at2"/>